<evidence type="ECO:0000256" key="7">
    <source>
        <dbReference type="ARBA" id="ARBA00022801"/>
    </source>
</evidence>
<dbReference type="FunFam" id="3.30.420.10:FF:000045">
    <property type="entry name" value="3'-5' exonuclease DinG"/>
    <property type="match status" value="1"/>
</dbReference>
<dbReference type="Pfam" id="PF02811">
    <property type="entry name" value="PHP"/>
    <property type="match status" value="1"/>
</dbReference>
<evidence type="ECO:0000256" key="11">
    <source>
        <dbReference type="HAMAP-Rule" id="MF_00356"/>
    </source>
</evidence>
<dbReference type="Gene3D" id="2.40.50.140">
    <property type="entry name" value="Nucleic acid-binding proteins"/>
    <property type="match status" value="1"/>
</dbReference>
<evidence type="ECO:0000256" key="10">
    <source>
        <dbReference type="ARBA" id="ARBA00049244"/>
    </source>
</evidence>
<dbReference type="InterPro" id="IPR011708">
    <property type="entry name" value="DNA_pol3_alpha_NTPase_dom"/>
</dbReference>
<organism evidence="15 16">
    <name type="scientific">Parvimonas micra</name>
    <dbReference type="NCBI Taxonomy" id="33033"/>
    <lineage>
        <taxon>Bacteria</taxon>
        <taxon>Bacillati</taxon>
        <taxon>Bacillota</taxon>
        <taxon>Tissierellia</taxon>
        <taxon>Tissierellales</taxon>
        <taxon>Peptoniphilaceae</taxon>
        <taxon>Parvimonas</taxon>
    </lineage>
</organism>
<evidence type="ECO:0000256" key="9">
    <source>
        <dbReference type="ARBA" id="ARBA00022932"/>
    </source>
</evidence>
<dbReference type="InterPro" id="IPR004013">
    <property type="entry name" value="PHP_dom"/>
</dbReference>
<dbReference type="Pfam" id="PF07733">
    <property type="entry name" value="DNA_pol3_alpha"/>
    <property type="match status" value="1"/>
</dbReference>
<dbReference type="SMART" id="SM00481">
    <property type="entry name" value="POLIIIAc"/>
    <property type="match status" value="1"/>
</dbReference>
<dbReference type="InterPro" id="IPR004805">
    <property type="entry name" value="DnaE2/DnaE/PolC"/>
</dbReference>
<dbReference type="InterPro" id="IPR044923">
    <property type="entry name" value="PolC_middle_finger_sf"/>
</dbReference>
<dbReference type="InterPro" id="IPR013520">
    <property type="entry name" value="Ribonucl_H"/>
</dbReference>
<dbReference type="InterPro" id="IPR006308">
    <property type="entry name" value="Pol_III_a_PolC-type_gram_pos"/>
</dbReference>
<comment type="similarity">
    <text evidence="11">Belongs to the DNA polymerase type-C family. PolC subfamily.</text>
</comment>
<evidence type="ECO:0000256" key="1">
    <source>
        <dbReference type="ARBA" id="ARBA00003452"/>
    </source>
</evidence>
<comment type="catalytic activity">
    <reaction evidence="10 11">
        <text>DNA(n) + a 2'-deoxyribonucleoside 5'-triphosphate = DNA(n+1) + diphosphate</text>
        <dbReference type="Rhea" id="RHEA:22508"/>
        <dbReference type="Rhea" id="RHEA-COMP:17339"/>
        <dbReference type="Rhea" id="RHEA-COMP:17340"/>
        <dbReference type="ChEBI" id="CHEBI:33019"/>
        <dbReference type="ChEBI" id="CHEBI:61560"/>
        <dbReference type="ChEBI" id="CHEBI:173112"/>
        <dbReference type="EC" id="2.7.7.7"/>
    </reaction>
</comment>
<evidence type="ECO:0000256" key="2">
    <source>
        <dbReference type="ARBA" id="ARBA00022490"/>
    </source>
</evidence>
<keyword evidence="16" id="KW-1185">Reference proteome</keyword>
<dbReference type="STRING" id="33033.NW74_04380"/>
<keyword evidence="4 11" id="KW-0548">Nucleotidyltransferase</keyword>
<reference evidence="15 16" key="1">
    <citation type="submission" date="2014-10" db="EMBL/GenBank/DDBJ databases">
        <title>Complete genome sequence of Parvimonas micra KCOM 1535 (= ChDC B708).</title>
        <authorList>
            <person name="Kook J.-K."/>
            <person name="Park S.-N."/>
            <person name="Lim Y.K."/>
            <person name="Roh H."/>
        </authorList>
    </citation>
    <scope>NUCLEOTIDE SEQUENCE [LARGE SCALE GENOMIC DNA]</scope>
    <source>
        <strain evidence="16">KCOM 1535 / ChDC B708</strain>
    </source>
</reference>
<dbReference type="GO" id="GO:0003887">
    <property type="term" value="F:DNA-directed DNA polymerase activity"/>
    <property type="evidence" value="ECO:0007669"/>
    <property type="project" value="UniProtKB-UniRule"/>
</dbReference>
<sequence length="1431" mass="164326">MYRSLKSFYFSQRKNYSLSDDFIIDEFIFGDEKISFRLLTNSDDIGIEELIVLDKELHEIFNGREVDFSVQNFSKSEYPYKYFYYINYDEFVNEVQKLLKNHGFSLTNSDRINFLEDYIEIFISNSLCRFKLISNSFLDDLKEFISGKFTEDIELIMLNCLITREEKSCEKLDNKLENKRKEIKQENKIKAEKVKVNKESTEENSLFILGKKISDKDPILKISDLDQNSGFCKIQGRVYDLEIRELKSGKKLALFDIEDETSAMNCKWFLDEKKLSIFNNNINKDSIKKGIYVTAIGRVEYDQYAKGISMMIDGMEKSSSFVYIDNAPEKRVELHLNSQMSGLDGCVNLEVLKSRLEEMGHTAVGVTDIGVVQAYPKMMDLFGKSDIKALYGLELNLLEDNPRILYNYKDGVNFDTFVVFDIETTGLSHLKNNITEIGAVRVESGKIVDVFNELVNPEQEISQEITEITGITNEMVADKPLISEIMPKFLEFSKNAVFVAHNAEFDISFIKTNCKRLNLEFNPTFIDTMGFARAILPHLKNHKLNTLCKELGVNLLNHHRASFDAEACAGILLELIKIVEKEGKVFDENINNIETKWPVAKNISYNSIIYVKKMEALSGFYKMVSEGLMKYFRRVAGFPKSRLKEYREGLLIGSGNWDGELFRAFIEEKSEEEILEIAKFYDFFEIQPISNLKHLFFRGKVLSIDDLKEINKKIYELGKKLDKLVVATGNVKYLDKNDYIFRNVILYGQGRKNLEKEGSFYFRTTDEMFDEFSYLGKDEAYEVVVKNTNIFKDMLEDILPIPNGTYPPFIEGSDEELRKICYDKAKSIYGENLPKIVEDRLERELSSIIKNGYAVLYIIAQKLVWRSNDDGYLVGSRGSVGSSFAATMAGITEVNPLIPHYICPKCKYSEFHEEYSGQSGVDMPDKECPHCKINMSKEGHDIPFEVFLGFDGDKEPDIDLNFAGEYQSTCHKYTEELFGSDKVYRAGTIGTISDKTAFGYVKKFVEEKEISLTAGNIRRYVRKIVGVKRTSGQHPGGVMIVPHNKEIYDFTPIQYPADDPTSETKTTHFSYKSISGRILKLDLLGHDVPTIIKHLGDLTGVDPLNIPMDDKETLNIFYSTDSLKLIDNKYKDSVGTLGIPEYGTNFVRQMLLDTRPKTLTELIRISGLSHGTDVWLGNAQELIKKGIPLNETICTRDDIMTFLIFKGLENKSSFKIMETVRKGKSLDEETESYMRENGIPEWYIESCKKIKYLFPKAHAVAYVMMSYRIAYFKVHYPEAFYATYFTTKIDNYPGNLIFKGLTAIQTKMKEIEELGKLASQKEQDVYDILEVAEEMYLRGIVASKVDLERSDSSRFLIDGNGKILPPFRALDFVSDVNSVSIYEEVRKLPFISIEDFQERTKINKNALESLREHGVLNKLQETNQVSLFDLL</sequence>
<dbReference type="EC" id="2.7.7.7" evidence="11"/>
<evidence type="ECO:0000259" key="13">
    <source>
        <dbReference type="SMART" id="SM00479"/>
    </source>
</evidence>
<dbReference type="InterPro" id="IPR003141">
    <property type="entry name" value="Pol/His_phosphatase_N"/>
</dbReference>
<proteinExistence type="inferred from homology"/>
<dbReference type="InterPro" id="IPR006054">
    <property type="entry name" value="DnaQ"/>
</dbReference>
<dbReference type="EMBL" id="CP009761">
    <property type="protein sequence ID" value="AIZ36621.1"/>
    <property type="molecule type" value="Genomic_DNA"/>
</dbReference>
<dbReference type="Gene3D" id="3.30.420.10">
    <property type="entry name" value="Ribonuclease H-like superfamily/Ribonuclease H"/>
    <property type="match status" value="1"/>
</dbReference>
<dbReference type="GO" id="GO:0003677">
    <property type="term" value="F:DNA binding"/>
    <property type="evidence" value="ECO:0007669"/>
    <property type="project" value="UniProtKB-UniRule"/>
</dbReference>
<evidence type="ECO:0000256" key="5">
    <source>
        <dbReference type="ARBA" id="ARBA00022705"/>
    </source>
</evidence>
<evidence type="ECO:0000256" key="4">
    <source>
        <dbReference type="ARBA" id="ARBA00022695"/>
    </source>
</evidence>
<dbReference type="Gene3D" id="3.20.20.140">
    <property type="entry name" value="Metal-dependent hydrolases"/>
    <property type="match status" value="1"/>
</dbReference>
<evidence type="ECO:0000313" key="16">
    <source>
        <dbReference type="Proteomes" id="UP000031386"/>
    </source>
</evidence>
<evidence type="ECO:0000256" key="3">
    <source>
        <dbReference type="ARBA" id="ARBA00022679"/>
    </source>
</evidence>
<dbReference type="Proteomes" id="UP000031386">
    <property type="component" value="Chromosome"/>
</dbReference>
<dbReference type="OrthoDB" id="9804290at2"/>
<keyword evidence="6 11" id="KW-0540">Nuclease</keyword>
<keyword evidence="8 11" id="KW-0269">Exonuclease</keyword>
<dbReference type="PANTHER" id="PTHR32294:SF5">
    <property type="entry name" value="DNA POLYMERASE III POLC-TYPE"/>
    <property type="match status" value="1"/>
</dbReference>
<dbReference type="Pfam" id="PF17657">
    <property type="entry name" value="DNA_pol3_finger"/>
    <property type="match status" value="1"/>
</dbReference>
<dbReference type="CDD" id="cd04484">
    <property type="entry name" value="polC_OBF"/>
    <property type="match status" value="1"/>
</dbReference>
<dbReference type="InterPro" id="IPR012340">
    <property type="entry name" value="NA-bd_OB-fold"/>
</dbReference>
<keyword evidence="7 11" id="KW-0378">Hydrolase</keyword>
<evidence type="ECO:0000256" key="12">
    <source>
        <dbReference type="SAM" id="Coils"/>
    </source>
</evidence>
<dbReference type="HAMAP" id="MF_00356">
    <property type="entry name" value="DNApol_PolC"/>
    <property type="match status" value="1"/>
</dbReference>
<dbReference type="InterPro" id="IPR036397">
    <property type="entry name" value="RNaseH_sf"/>
</dbReference>
<dbReference type="CDD" id="cd06127">
    <property type="entry name" value="DEDDh"/>
    <property type="match status" value="1"/>
</dbReference>
<dbReference type="InterPro" id="IPR040982">
    <property type="entry name" value="DNA_pol3_finger"/>
</dbReference>
<dbReference type="SUPFAM" id="SSF53098">
    <property type="entry name" value="Ribonuclease H-like"/>
    <property type="match status" value="1"/>
</dbReference>
<dbReference type="KEGG" id="pmic:NW74_04380"/>
<keyword evidence="12" id="KW-0175">Coiled coil</keyword>
<dbReference type="Gene3D" id="1.10.150.870">
    <property type="match status" value="1"/>
</dbReference>
<dbReference type="Pfam" id="PF14579">
    <property type="entry name" value="HHH_6"/>
    <property type="match status" value="1"/>
</dbReference>
<gene>
    <name evidence="11" type="primary">polC</name>
    <name evidence="15" type="ORF">NW74_04380</name>
</gene>
<evidence type="ECO:0000256" key="8">
    <source>
        <dbReference type="ARBA" id="ARBA00022839"/>
    </source>
</evidence>
<dbReference type="Pfam" id="PF00929">
    <property type="entry name" value="RNase_T"/>
    <property type="match status" value="1"/>
</dbReference>
<dbReference type="GO" id="GO:0006261">
    <property type="term" value="P:DNA-templated DNA replication"/>
    <property type="evidence" value="ECO:0007669"/>
    <property type="project" value="UniProtKB-UniRule"/>
</dbReference>
<dbReference type="PANTHER" id="PTHR32294">
    <property type="entry name" value="DNA POLYMERASE III SUBUNIT ALPHA"/>
    <property type="match status" value="1"/>
</dbReference>
<comment type="subcellular location">
    <subcellularLocation>
        <location evidence="11">Cytoplasm</location>
    </subcellularLocation>
</comment>
<dbReference type="SMART" id="SM00479">
    <property type="entry name" value="EXOIII"/>
    <property type="match status" value="1"/>
</dbReference>
<dbReference type="RefSeq" id="WP_041954039.1">
    <property type="nucleotide sequence ID" value="NZ_CP009761.1"/>
</dbReference>
<name>A0A0B4S232_9FIRM</name>
<dbReference type="NCBIfam" id="TIGR00573">
    <property type="entry name" value="dnaq"/>
    <property type="match status" value="1"/>
</dbReference>
<comment type="function">
    <text evidence="1 11">Required for replicative DNA synthesis. This DNA polymerase also exhibits 3' to 5' exonuclease activity.</text>
</comment>
<dbReference type="NCBIfam" id="NF001688">
    <property type="entry name" value="PRK00448.1"/>
    <property type="match status" value="1"/>
</dbReference>
<evidence type="ECO:0000259" key="14">
    <source>
        <dbReference type="SMART" id="SM00481"/>
    </source>
</evidence>
<dbReference type="InterPro" id="IPR012337">
    <property type="entry name" value="RNaseH-like_sf"/>
</dbReference>
<accession>A0A0B4S232</accession>
<evidence type="ECO:0000313" key="15">
    <source>
        <dbReference type="EMBL" id="AIZ36621.1"/>
    </source>
</evidence>
<feature type="coiled-coil region" evidence="12">
    <location>
        <begin position="162"/>
        <end position="193"/>
    </location>
</feature>
<dbReference type="Gene3D" id="3.30.1900.20">
    <property type="match status" value="2"/>
</dbReference>
<dbReference type="NCBIfam" id="TIGR01405">
    <property type="entry name" value="polC_Gram_pos"/>
    <property type="match status" value="1"/>
</dbReference>
<feature type="domain" description="Polymerase/histidinol phosphatase N-terminal" evidence="14">
    <location>
        <begin position="332"/>
        <end position="399"/>
    </location>
</feature>
<dbReference type="CDD" id="cd07435">
    <property type="entry name" value="PHP_PolIIIA_POLC"/>
    <property type="match status" value="1"/>
</dbReference>
<keyword evidence="2 11" id="KW-0963">Cytoplasm</keyword>
<keyword evidence="9 11" id="KW-0239">DNA-directed DNA polymerase</keyword>
<keyword evidence="5 11" id="KW-0235">DNA replication</keyword>
<dbReference type="Gene3D" id="6.10.140.1510">
    <property type="match status" value="1"/>
</dbReference>
<keyword evidence="3 11" id="KW-0808">Transferase</keyword>
<dbReference type="Gene3D" id="1.10.150.700">
    <property type="entry name" value="PolC, middle finger domain"/>
    <property type="match status" value="1"/>
</dbReference>
<dbReference type="GO" id="GO:0008408">
    <property type="term" value="F:3'-5' exonuclease activity"/>
    <property type="evidence" value="ECO:0007669"/>
    <property type="project" value="UniProtKB-UniRule"/>
</dbReference>
<dbReference type="InterPro" id="IPR029460">
    <property type="entry name" value="DNAPol_HHH"/>
</dbReference>
<dbReference type="GO" id="GO:0005737">
    <property type="term" value="C:cytoplasm"/>
    <property type="evidence" value="ECO:0007669"/>
    <property type="project" value="UniProtKB-SubCell"/>
</dbReference>
<protein>
    <recommendedName>
        <fullName evidence="11">DNA polymerase III PolC-type</fullName>
        <shortName evidence="11">PolIII</shortName>
        <ecNumber evidence="11">2.7.7.7</ecNumber>
    </recommendedName>
</protein>
<evidence type="ECO:0000256" key="6">
    <source>
        <dbReference type="ARBA" id="ARBA00022722"/>
    </source>
</evidence>
<feature type="domain" description="Exonuclease" evidence="13">
    <location>
        <begin position="416"/>
        <end position="581"/>
    </location>
</feature>